<dbReference type="InterPro" id="IPR011330">
    <property type="entry name" value="Glyco_hydro/deAcase_b/a-brl"/>
</dbReference>
<dbReference type="Gene3D" id="3.20.20.370">
    <property type="entry name" value="Glycoside hydrolase/deacetylase"/>
    <property type="match status" value="1"/>
</dbReference>
<feature type="compositionally biased region" description="Low complexity" evidence="1">
    <location>
        <begin position="204"/>
        <end position="249"/>
    </location>
</feature>
<comment type="caution">
    <text evidence="3">The sequence shown here is derived from an EMBL/GenBank/DDBJ whole genome shotgun (WGS) entry which is preliminary data.</text>
</comment>
<gene>
    <name evidence="3" type="ORF">ACFOD6_05215</name>
</gene>
<keyword evidence="2" id="KW-0472">Membrane</keyword>
<dbReference type="InterPro" id="IPR006837">
    <property type="entry name" value="Divergent_DAC"/>
</dbReference>
<feature type="compositionally biased region" description="Low complexity" evidence="1">
    <location>
        <begin position="174"/>
        <end position="185"/>
    </location>
</feature>
<feature type="transmembrane region" description="Helical" evidence="2">
    <location>
        <begin position="5"/>
        <end position="27"/>
    </location>
</feature>
<name>A0ABV7DS88_9RHOB</name>
<keyword evidence="4" id="KW-1185">Reference proteome</keyword>
<feature type="compositionally biased region" description="Low complexity" evidence="1">
    <location>
        <begin position="155"/>
        <end position="165"/>
    </location>
</feature>
<feature type="region of interest" description="Disordered" evidence="1">
    <location>
        <begin position="66"/>
        <end position="350"/>
    </location>
</feature>
<feature type="compositionally biased region" description="Pro residues" evidence="1">
    <location>
        <begin position="133"/>
        <end position="154"/>
    </location>
</feature>
<evidence type="ECO:0000256" key="2">
    <source>
        <dbReference type="SAM" id="Phobius"/>
    </source>
</evidence>
<feature type="compositionally biased region" description="Pro residues" evidence="1">
    <location>
        <begin position="186"/>
        <end position="203"/>
    </location>
</feature>
<keyword evidence="2" id="KW-0812">Transmembrane</keyword>
<feature type="compositionally biased region" description="Low complexity" evidence="1">
    <location>
        <begin position="94"/>
        <end position="132"/>
    </location>
</feature>
<reference evidence="4" key="1">
    <citation type="journal article" date="2019" name="Int. J. Syst. Evol. Microbiol.">
        <title>The Global Catalogue of Microorganisms (GCM) 10K type strain sequencing project: providing services to taxonomists for standard genome sequencing and annotation.</title>
        <authorList>
            <consortium name="The Broad Institute Genomics Platform"/>
            <consortium name="The Broad Institute Genome Sequencing Center for Infectious Disease"/>
            <person name="Wu L."/>
            <person name="Ma J."/>
        </authorList>
    </citation>
    <scope>NUCLEOTIDE SEQUENCE [LARGE SCALE GENOMIC DNA]</scope>
    <source>
        <strain evidence="4">KCTC 62102</strain>
    </source>
</reference>
<evidence type="ECO:0000256" key="1">
    <source>
        <dbReference type="SAM" id="MobiDB-lite"/>
    </source>
</evidence>
<sequence>MVGKFILGAIFGGVVVTGGLVIGAALFPPPHDTDAANANASPAVSTLIEAPEPAAAPELEAATVEAAPEPAAAEVEAAAEPEAPEPAAAPEPTPAVTDAPPAAPPVTEAAPATQETASAEPSADGSPASAPAPQTPSEPAPSEPIPSEPAPTEPPASETPLAGIAPPEPPEPALPGAVTLAETPAPALPAPALPAEPVQPPAPLAEAAANGAAVTEVEASAPEPAPTPDTLAEAPAPTPDPAAETPMTESAEPELAELLPEPQPPAADPETPASDPAPEPGTDAAGLPGSASDAMPGTRPAALPGTPPAPDAAEQAPATGVITGRLPRIGDAPPAKPEPESAEAAPADDRPIARFAAPFENTDDKPLVAILLIDGGAPELDRAGLAALPFPVSFALDPLDPATPDHAAIYRAAGREVVMLATGLPKGAQPSDVEVAFQSMAQNLPEAVAVMDLAAGGFQNDRPLASLVVPVVQAQGRGLVTWDEGLNAADQVARRADLAATTIFRDLAAGGTDRFALRRTLERVLFKAGQEGRVAVATEATPELVAGLLEWTIEGRGATVALAPLTAVLTVD</sequence>
<organism evidence="3 4">
    <name type="scientific">Tabrizicola soli</name>
    <dbReference type="NCBI Taxonomy" id="2185115"/>
    <lineage>
        <taxon>Bacteria</taxon>
        <taxon>Pseudomonadati</taxon>
        <taxon>Pseudomonadota</taxon>
        <taxon>Alphaproteobacteria</taxon>
        <taxon>Rhodobacterales</taxon>
        <taxon>Paracoccaceae</taxon>
        <taxon>Tabrizicola</taxon>
    </lineage>
</organism>
<evidence type="ECO:0000313" key="4">
    <source>
        <dbReference type="Proteomes" id="UP001595445"/>
    </source>
</evidence>
<proteinExistence type="predicted"/>
<dbReference type="EMBL" id="JBHRSM010000010">
    <property type="protein sequence ID" value="MFC3085444.1"/>
    <property type="molecule type" value="Genomic_DNA"/>
</dbReference>
<evidence type="ECO:0000313" key="3">
    <source>
        <dbReference type="EMBL" id="MFC3085444.1"/>
    </source>
</evidence>
<dbReference type="Pfam" id="PF04748">
    <property type="entry name" value="Polysacc_deac_2"/>
    <property type="match status" value="1"/>
</dbReference>
<feature type="compositionally biased region" description="Low complexity" evidence="1">
    <location>
        <begin position="66"/>
        <end position="76"/>
    </location>
</feature>
<dbReference type="Proteomes" id="UP001595445">
    <property type="component" value="Unassembled WGS sequence"/>
</dbReference>
<keyword evidence="2" id="KW-1133">Transmembrane helix</keyword>
<accession>A0ABV7DS88</accession>
<dbReference type="SUPFAM" id="SSF88713">
    <property type="entry name" value="Glycoside hydrolase/deacetylase"/>
    <property type="match status" value="1"/>
</dbReference>
<dbReference type="RefSeq" id="WP_386259652.1">
    <property type="nucleotide sequence ID" value="NZ_JBHRSM010000010.1"/>
</dbReference>
<protein>
    <submittedName>
        <fullName evidence="3">Divergent polysaccharide deacetylase family protein</fullName>
    </submittedName>
</protein>